<comment type="caution">
    <text evidence="2">The sequence shown here is derived from an EMBL/GenBank/DDBJ whole genome shotgun (WGS) entry which is preliminary data.</text>
</comment>
<accession>A0A927MY16</accession>
<comment type="similarity">
    <text evidence="1">Belongs to the AB hydrolase superfamily.</text>
</comment>
<dbReference type="Proteomes" id="UP000638648">
    <property type="component" value="Unassembled WGS sequence"/>
</dbReference>
<keyword evidence="2" id="KW-0378">Hydrolase</keyword>
<dbReference type="RefSeq" id="WP_192751331.1">
    <property type="nucleotide sequence ID" value="NZ_BAABJL010000197.1"/>
</dbReference>
<organism evidence="2 3">
    <name type="scientific">Actinopolymorpha pittospori</name>
    <dbReference type="NCBI Taxonomy" id="648752"/>
    <lineage>
        <taxon>Bacteria</taxon>
        <taxon>Bacillati</taxon>
        <taxon>Actinomycetota</taxon>
        <taxon>Actinomycetes</taxon>
        <taxon>Propionibacteriales</taxon>
        <taxon>Actinopolymorphaceae</taxon>
        <taxon>Actinopolymorpha</taxon>
    </lineage>
</organism>
<dbReference type="InterPro" id="IPR050261">
    <property type="entry name" value="FrsA_esterase"/>
</dbReference>
<dbReference type="InterPro" id="IPR029058">
    <property type="entry name" value="AB_hydrolase_fold"/>
</dbReference>
<dbReference type="EMBL" id="JADBEM010000001">
    <property type="protein sequence ID" value="MBE1607373.1"/>
    <property type="molecule type" value="Genomic_DNA"/>
</dbReference>
<protein>
    <submittedName>
        <fullName evidence="2">Dienelactone hydrolase</fullName>
    </submittedName>
</protein>
<keyword evidence="3" id="KW-1185">Reference proteome</keyword>
<dbReference type="SUPFAM" id="SSF53474">
    <property type="entry name" value="alpha/beta-Hydrolases"/>
    <property type="match status" value="1"/>
</dbReference>
<evidence type="ECO:0000313" key="2">
    <source>
        <dbReference type="EMBL" id="MBE1607373.1"/>
    </source>
</evidence>
<dbReference type="PANTHER" id="PTHR22946">
    <property type="entry name" value="DIENELACTONE HYDROLASE DOMAIN-CONTAINING PROTEIN-RELATED"/>
    <property type="match status" value="1"/>
</dbReference>
<proteinExistence type="inferred from homology"/>
<dbReference type="GO" id="GO:0016787">
    <property type="term" value="F:hydrolase activity"/>
    <property type="evidence" value="ECO:0007669"/>
    <property type="project" value="UniProtKB-KW"/>
</dbReference>
<evidence type="ECO:0000313" key="3">
    <source>
        <dbReference type="Proteomes" id="UP000638648"/>
    </source>
</evidence>
<name>A0A927MY16_9ACTN</name>
<dbReference type="PANTHER" id="PTHR22946:SF8">
    <property type="entry name" value="ACETYL XYLAN ESTERASE DOMAIN-CONTAINING PROTEIN"/>
    <property type="match status" value="1"/>
</dbReference>
<gene>
    <name evidence="2" type="ORF">HEB94_004221</name>
</gene>
<reference evidence="2" key="1">
    <citation type="submission" date="2020-10" db="EMBL/GenBank/DDBJ databases">
        <title>Sequencing the genomes of 1000 actinobacteria strains.</title>
        <authorList>
            <person name="Klenk H.-P."/>
        </authorList>
    </citation>
    <scope>NUCLEOTIDE SEQUENCE</scope>
    <source>
        <strain evidence="2">DSM 45354</strain>
    </source>
</reference>
<dbReference type="AlphaFoldDB" id="A0A927MY16"/>
<sequence length="353" mass="38604">MAAGTGNTSPYEMFLALAREHEPTHRYTPGRDVEKWRAETLSEVLATLGRPPAPATADAELVAEWQQGEVVTQRWAVPVSAHLTAYAYVNRPAGSDPSQRRPGILCWHGHSQGGKEVVMGNDSSSAYRDTDSELNTSYGRQLAEQGFVTFGIDWMGYGDQDDSAKPHHRNLARGRDWCNLYYLQATMLGMTPLGINLAHGRALVDFVATLPFVDADQLGVMGLSGGGTMTLWSALADERLKAVEIICYSDLFEFFAFRDLNFCGSQITPGLYGLVDVSDLQGLLAPRPLLVDIGTYDQCFRLESAMACYSQVAEIYRAAGASDRLELDLFPGGHGWGGNRSVAFFSRHLGALP</sequence>
<dbReference type="Gene3D" id="3.40.50.1820">
    <property type="entry name" value="alpha/beta hydrolase"/>
    <property type="match status" value="1"/>
</dbReference>
<evidence type="ECO:0000256" key="1">
    <source>
        <dbReference type="ARBA" id="ARBA00008645"/>
    </source>
</evidence>